<evidence type="ECO:0000313" key="5">
    <source>
        <dbReference type="Proteomes" id="UP000292459"/>
    </source>
</evidence>
<accession>A0A4Q7EB89</accession>
<evidence type="ECO:0000259" key="3">
    <source>
        <dbReference type="Pfam" id="PF19935"/>
    </source>
</evidence>
<feature type="domain" description="Plasmid pRiA4b Orf3-like" evidence="2">
    <location>
        <begin position="200"/>
        <end position="324"/>
    </location>
</feature>
<dbReference type="Pfam" id="PF07929">
    <property type="entry name" value="PRiA4_ORF3"/>
    <property type="match status" value="1"/>
</dbReference>
<feature type="region of interest" description="Disordered" evidence="1">
    <location>
        <begin position="305"/>
        <end position="330"/>
    </location>
</feature>
<dbReference type="Pfam" id="PF19935">
    <property type="entry name" value="DUF6398"/>
    <property type="match status" value="1"/>
</dbReference>
<dbReference type="SUPFAM" id="SSF159941">
    <property type="entry name" value="MM3350-like"/>
    <property type="match status" value="1"/>
</dbReference>
<reference evidence="4 5" key="1">
    <citation type="submission" date="2018-11" db="EMBL/GenBank/DDBJ databases">
        <title>Whole genome sequencing of an environmental sample.</title>
        <authorList>
            <person name="Sarangi A.N."/>
            <person name="Singh D."/>
            <person name="Tripathy S."/>
        </authorList>
    </citation>
    <scope>NUCLEOTIDE SEQUENCE [LARGE SCALE GENOMIC DNA]</scope>
    <source>
        <strain evidence="4 5">Lakshadweep</strain>
    </source>
</reference>
<keyword evidence="5" id="KW-1185">Reference proteome</keyword>
<dbReference type="Proteomes" id="UP000292459">
    <property type="component" value="Unassembled WGS sequence"/>
</dbReference>
<evidence type="ECO:0000313" key="4">
    <source>
        <dbReference type="EMBL" id="RZM79803.1"/>
    </source>
</evidence>
<protein>
    <submittedName>
        <fullName evidence="4">Plasmid pRiA4b ORF-3 family protein</fullName>
    </submittedName>
</protein>
<evidence type="ECO:0000256" key="1">
    <source>
        <dbReference type="SAM" id="MobiDB-lite"/>
    </source>
</evidence>
<dbReference type="OrthoDB" id="9801392at2"/>
<dbReference type="InterPro" id="IPR045651">
    <property type="entry name" value="DUF6398"/>
</dbReference>
<dbReference type="InterPro" id="IPR012912">
    <property type="entry name" value="Plasmid_pRiA4b_Orf3-like"/>
</dbReference>
<dbReference type="Gene3D" id="3.10.290.30">
    <property type="entry name" value="MM3350-like"/>
    <property type="match status" value="1"/>
</dbReference>
<evidence type="ECO:0000259" key="2">
    <source>
        <dbReference type="Pfam" id="PF07929"/>
    </source>
</evidence>
<gene>
    <name evidence="4" type="ORF">DYY88_07240</name>
</gene>
<comment type="caution">
    <text evidence="4">The sequence shown here is derived from an EMBL/GenBank/DDBJ whole genome shotgun (WGS) entry which is preliminary data.</text>
</comment>
<dbReference type="AlphaFoldDB" id="A0A4Q7EB89"/>
<dbReference type="EMBL" id="QVFV01000002">
    <property type="protein sequence ID" value="RZM79803.1"/>
    <property type="molecule type" value="Genomic_DNA"/>
</dbReference>
<dbReference type="InterPro" id="IPR024047">
    <property type="entry name" value="MM3350-like_sf"/>
</dbReference>
<organism evidence="4 5">
    <name type="scientific">Leptolyngbya iicbica LK</name>
    <dbReference type="NCBI Taxonomy" id="2294035"/>
    <lineage>
        <taxon>Bacteria</taxon>
        <taxon>Bacillati</taxon>
        <taxon>Cyanobacteriota</taxon>
        <taxon>Cyanophyceae</taxon>
        <taxon>Leptolyngbyales</taxon>
        <taxon>Leptolyngbyaceae</taxon>
        <taxon>Leptolyngbya group</taxon>
        <taxon>Leptolyngbya</taxon>
        <taxon>Leptolyngbya iicbica</taxon>
    </lineage>
</organism>
<proteinExistence type="predicted"/>
<name>A0A4Q7EB89_9CYAN</name>
<sequence>MQAKFDSITALTDEFAAQHLNDEYATLMHQATAALCRKRPSPLNSGRDRSWACGISHAIGMVNFLFDPSQSPHVSATDLYAWFGVSNSTGQGKSKQVRDILDMGQLDPEWCLPSLLGDNPLAWMISVNGMILDARSAPPEVQEQLAAAGIIPYVPETIGDTVTSAPPRPKLPKRVIERSGEALYILEVDLVDGPITESFAQTNPRVMRIVLIKGEQSLQDLHQILFEAFDREEAHMYEFAVGGTGPDDPDCQRYGLTASGLEYDGDVAQTTINDLNLEEGEIFGYTFDFGDNWWHVLEVKNVRKKAPKGQEYPKITSREGQSPPQYADFD</sequence>
<feature type="domain" description="DUF6398" evidence="3">
    <location>
        <begin position="8"/>
        <end position="112"/>
    </location>
</feature>